<protein>
    <submittedName>
        <fullName evidence="2">Uncharacterized protein</fullName>
    </submittedName>
</protein>
<dbReference type="RefSeq" id="WP_146887980.1">
    <property type="nucleotide sequence ID" value="NZ_BJXB01000023.1"/>
</dbReference>
<dbReference type="Proteomes" id="UP000321306">
    <property type="component" value="Unassembled WGS sequence"/>
</dbReference>
<dbReference type="EMBL" id="BJXB01000023">
    <property type="protein sequence ID" value="GEM48693.1"/>
    <property type="molecule type" value="Genomic_DNA"/>
</dbReference>
<evidence type="ECO:0000313" key="3">
    <source>
        <dbReference type="Proteomes" id="UP000321306"/>
    </source>
</evidence>
<evidence type="ECO:0000313" key="2">
    <source>
        <dbReference type="EMBL" id="GEM48693.1"/>
    </source>
</evidence>
<keyword evidence="3" id="KW-1185">Reference proteome</keyword>
<dbReference type="AlphaFoldDB" id="A0A511N771"/>
<comment type="caution">
    <text evidence="2">The sequence shown here is derived from an EMBL/GenBank/DDBJ whole genome shotgun (WGS) entry which is preliminary data.</text>
</comment>
<dbReference type="Pfam" id="PF26461">
    <property type="entry name" value="Phi812_tail_tube"/>
    <property type="match status" value="1"/>
</dbReference>
<accession>A0A511N771</accession>
<dbReference type="InterPro" id="IPR058640">
    <property type="entry name" value="Phi812_tail_tube"/>
</dbReference>
<organism evidence="2 3">
    <name type="scientific">Deinococcus cellulosilyticus (strain DSM 18568 / NBRC 106333 / KACC 11606 / 5516J-15)</name>
    <dbReference type="NCBI Taxonomy" id="1223518"/>
    <lineage>
        <taxon>Bacteria</taxon>
        <taxon>Thermotogati</taxon>
        <taxon>Deinococcota</taxon>
        <taxon>Deinococci</taxon>
        <taxon>Deinococcales</taxon>
        <taxon>Deinococcaceae</taxon>
        <taxon>Deinococcus</taxon>
    </lineage>
</organism>
<feature type="compositionally biased region" description="Polar residues" evidence="1">
    <location>
        <begin position="143"/>
        <end position="155"/>
    </location>
</feature>
<evidence type="ECO:0000256" key="1">
    <source>
        <dbReference type="SAM" id="MobiDB-lite"/>
    </source>
</evidence>
<feature type="region of interest" description="Disordered" evidence="1">
    <location>
        <begin position="133"/>
        <end position="155"/>
    </location>
</feature>
<reference evidence="2 3" key="1">
    <citation type="submission" date="2019-07" db="EMBL/GenBank/DDBJ databases">
        <title>Whole genome shotgun sequence of Deinococcus cellulosilyticus NBRC 106333.</title>
        <authorList>
            <person name="Hosoyama A."/>
            <person name="Uohara A."/>
            <person name="Ohji S."/>
            <person name="Ichikawa N."/>
        </authorList>
    </citation>
    <scope>NUCLEOTIDE SEQUENCE [LARGE SCALE GENOMIC DNA]</scope>
    <source>
        <strain evidence="2 3">NBRC 106333</strain>
    </source>
</reference>
<proteinExistence type="predicted"/>
<gene>
    <name evidence="2" type="ORF">DC3_43280</name>
</gene>
<sequence>MAAINDSNTRTANRCRINLAGQTIAEGTSVRASENTSPRGIYTIGGEEAKEHVHTQLAVTFSISNLLWKDSAIEELRIGNGITQLSTFDLEALDDSDNTTIFVIRDCTIGGRDLSIAANNPLESNVQGQAIRIEDGNGGGVGTNATPQNTTTASARSKLNDALTNKRVTRTR</sequence>
<name>A0A511N771_DEIC1</name>